<name>A0ABQ4X7C2_9ASTR</name>
<reference evidence="1" key="1">
    <citation type="journal article" date="2022" name="Int. J. Mol. Sci.">
        <title>Draft Genome of Tanacetum Coccineum: Genomic Comparison of Closely Related Tanacetum-Family Plants.</title>
        <authorList>
            <person name="Yamashiro T."/>
            <person name="Shiraishi A."/>
            <person name="Nakayama K."/>
            <person name="Satake H."/>
        </authorList>
    </citation>
    <scope>NUCLEOTIDE SEQUENCE</scope>
</reference>
<dbReference type="EMBL" id="BQNB010009268">
    <property type="protein sequence ID" value="GJS61144.1"/>
    <property type="molecule type" value="Genomic_DNA"/>
</dbReference>
<evidence type="ECO:0000313" key="1">
    <source>
        <dbReference type="EMBL" id="GJS61144.1"/>
    </source>
</evidence>
<gene>
    <name evidence="1" type="ORF">Tco_0655928</name>
</gene>
<organism evidence="1 2">
    <name type="scientific">Tanacetum coccineum</name>
    <dbReference type="NCBI Taxonomy" id="301880"/>
    <lineage>
        <taxon>Eukaryota</taxon>
        <taxon>Viridiplantae</taxon>
        <taxon>Streptophyta</taxon>
        <taxon>Embryophyta</taxon>
        <taxon>Tracheophyta</taxon>
        <taxon>Spermatophyta</taxon>
        <taxon>Magnoliopsida</taxon>
        <taxon>eudicotyledons</taxon>
        <taxon>Gunneridae</taxon>
        <taxon>Pentapetalae</taxon>
        <taxon>asterids</taxon>
        <taxon>campanulids</taxon>
        <taxon>Asterales</taxon>
        <taxon>Asteraceae</taxon>
        <taxon>Asteroideae</taxon>
        <taxon>Anthemideae</taxon>
        <taxon>Anthemidinae</taxon>
        <taxon>Tanacetum</taxon>
    </lineage>
</organism>
<dbReference type="Proteomes" id="UP001151760">
    <property type="component" value="Unassembled WGS sequence"/>
</dbReference>
<keyword evidence="2" id="KW-1185">Reference proteome</keyword>
<accession>A0ABQ4X7C2</accession>
<evidence type="ECO:0000313" key="2">
    <source>
        <dbReference type="Proteomes" id="UP001151760"/>
    </source>
</evidence>
<sequence>MIERIFGTDNMSSRERKELNLVGFTVSHLKHDAWVFQNDPSSFIVFVGNGFMSPLPEHMIVFSICWAMVILVLHRAVSLCKLGDNVIACLAVLLIGLGGLKLSESDHDPRRVYPRYQLPLSAITRSHSLQLRENPAIRILEALLKVSGIWVINNGMDSRSTSLSRGSRSLTVETQGQMVHLSRPNSGYCGHASFQRNSHDKQRPVMAVGMHWEHCGYLFLGRVHSLQPGSKLILVQVIRLPERLASRVFLEWSVPWRLPAPGSCQARCWKVIETFLEYTLHTTE</sequence>
<protein>
    <submittedName>
        <fullName evidence="1">Uncharacterized protein</fullName>
    </submittedName>
</protein>
<proteinExistence type="predicted"/>
<reference evidence="1" key="2">
    <citation type="submission" date="2022-01" db="EMBL/GenBank/DDBJ databases">
        <authorList>
            <person name="Yamashiro T."/>
            <person name="Shiraishi A."/>
            <person name="Satake H."/>
            <person name="Nakayama K."/>
        </authorList>
    </citation>
    <scope>NUCLEOTIDE SEQUENCE</scope>
</reference>
<comment type="caution">
    <text evidence="1">The sequence shown here is derived from an EMBL/GenBank/DDBJ whole genome shotgun (WGS) entry which is preliminary data.</text>
</comment>